<dbReference type="SUPFAM" id="SSF54427">
    <property type="entry name" value="NTF2-like"/>
    <property type="match status" value="1"/>
</dbReference>
<evidence type="ECO:0000256" key="3">
    <source>
        <dbReference type="ARBA" id="ARBA00022679"/>
    </source>
</evidence>
<evidence type="ECO:0000259" key="12">
    <source>
        <dbReference type="PROSITE" id="PS50011"/>
    </source>
</evidence>
<evidence type="ECO:0000256" key="8">
    <source>
        <dbReference type="ARBA" id="ARBA00047899"/>
    </source>
</evidence>
<dbReference type="InterPro" id="IPR018222">
    <property type="entry name" value="Nuclear_transport_factor_2_euk"/>
</dbReference>
<dbReference type="FunFam" id="3.10.450.50:FF:000003">
    <property type="entry name" value="Nuclear transport factor 2 family protein"/>
    <property type="match status" value="1"/>
</dbReference>
<dbReference type="FunFam" id="3.30.200.20:FF:000039">
    <property type="entry name" value="receptor-like protein kinase FERONIA"/>
    <property type="match status" value="1"/>
</dbReference>
<evidence type="ECO:0000256" key="10">
    <source>
        <dbReference type="PROSITE-ProRule" id="PRU10141"/>
    </source>
</evidence>
<keyword evidence="4 10" id="KW-0547">Nucleotide-binding</keyword>
<dbReference type="InterPro" id="IPR011009">
    <property type="entry name" value="Kinase-like_dom_sf"/>
</dbReference>
<dbReference type="SUPFAM" id="SSF56112">
    <property type="entry name" value="Protein kinase-like (PK-like)"/>
    <property type="match status" value="1"/>
</dbReference>
<evidence type="ECO:0000256" key="7">
    <source>
        <dbReference type="ARBA" id="ARBA00022884"/>
    </source>
</evidence>
<keyword evidence="7" id="KW-0694">RNA-binding</keyword>
<evidence type="ECO:0000313" key="15">
    <source>
        <dbReference type="Proteomes" id="UP001229421"/>
    </source>
</evidence>
<dbReference type="InterPro" id="IPR000719">
    <property type="entry name" value="Prot_kinase_dom"/>
</dbReference>
<dbReference type="Gene3D" id="1.10.510.10">
    <property type="entry name" value="Transferase(Phosphotransferase) domain 1"/>
    <property type="match status" value="1"/>
</dbReference>
<dbReference type="AlphaFoldDB" id="A0AAD8P8A0"/>
<dbReference type="GO" id="GO:0009506">
    <property type="term" value="C:plasmodesma"/>
    <property type="evidence" value="ECO:0007669"/>
    <property type="project" value="TreeGrafter"/>
</dbReference>
<feature type="binding site" evidence="10">
    <location>
        <position position="55"/>
    </location>
    <ligand>
        <name>ATP</name>
        <dbReference type="ChEBI" id="CHEBI:30616"/>
    </ligand>
</feature>
<dbReference type="CDD" id="cd00780">
    <property type="entry name" value="NTF2"/>
    <property type="match status" value="1"/>
</dbReference>
<dbReference type="GO" id="GO:0003723">
    <property type="term" value="F:RNA binding"/>
    <property type="evidence" value="ECO:0007669"/>
    <property type="project" value="UniProtKB-KW"/>
</dbReference>
<evidence type="ECO:0000256" key="6">
    <source>
        <dbReference type="ARBA" id="ARBA00022840"/>
    </source>
</evidence>
<evidence type="ECO:0000256" key="2">
    <source>
        <dbReference type="ARBA" id="ARBA00022527"/>
    </source>
</evidence>
<reference evidence="14" key="1">
    <citation type="journal article" date="2023" name="bioRxiv">
        <title>Improved chromosome-level genome assembly for marigold (Tagetes erecta).</title>
        <authorList>
            <person name="Jiang F."/>
            <person name="Yuan L."/>
            <person name="Wang S."/>
            <person name="Wang H."/>
            <person name="Xu D."/>
            <person name="Wang A."/>
            <person name="Fan W."/>
        </authorList>
    </citation>
    <scope>NUCLEOTIDE SEQUENCE</scope>
    <source>
        <strain evidence="14">WSJ</strain>
        <tissue evidence="14">Leaf</tissue>
    </source>
</reference>
<dbReference type="InterPro" id="IPR045272">
    <property type="entry name" value="ANXUR1/2-like"/>
</dbReference>
<evidence type="ECO:0000256" key="1">
    <source>
        <dbReference type="ARBA" id="ARBA00012513"/>
    </source>
</evidence>
<dbReference type="PANTHER" id="PTHR27003">
    <property type="entry name" value="OS07G0166700 PROTEIN"/>
    <property type="match status" value="1"/>
</dbReference>
<keyword evidence="3" id="KW-0808">Transferase</keyword>
<comment type="catalytic activity">
    <reaction evidence="8">
        <text>L-threonyl-[protein] + ATP = O-phospho-L-threonyl-[protein] + ADP + H(+)</text>
        <dbReference type="Rhea" id="RHEA:46608"/>
        <dbReference type="Rhea" id="RHEA-COMP:11060"/>
        <dbReference type="Rhea" id="RHEA-COMP:11605"/>
        <dbReference type="ChEBI" id="CHEBI:15378"/>
        <dbReference type="ChEBI" id="CHEBI:30013"/>
        <dbReference type="ChEBI" id="CHEBI:30616"/>
        <dbReference type="ChEBI" id="CHEBI:61977"/>
        <dbReference type="ChEBI" id="CHEBI:456216"/>
        <dbReference type="EC" id="2.7.11.1"/>
    </reaction>
</comment>
<dbReference type="PROSITE" id="PS50011">
    <property type="entry name" value="PROTEIN_KINASE_DOM"/>
    <property type="match status" value="1"/>
</dbReference>
<protein>
    <recommendedName>
        <fullName evidence="1">non-specific serine/threonine protein kinase</fullName>
        <ecNumber evidence="1">2.7.11.1</ecNumber>
    </recommendedName>
</protein>
<dbReference type="Proteomes" id="UP001229421">
    <property type="component" value="Unassembled WGS sequence"/>
</dbReference>
<dbReference type="InterPro" id="IPR001245">
    <property type="entry name" value="Ser-Thr/Tyr_kinase_cat_dom"/>
</dbReference>
<dbReference type="EC" id="2.7.11.1" evidence="1"/>
<keyword evidence="6 10" id="KW-0067">ATP-binding</keyword>
<evidence type="ECO:0000313" key="14">
    <source>
        <dbReference type="EMBL" id="KAK1435827.1"/>
    </source>
</evidence>
<dbReference type="PROSITE" id="PS00107">
    <property type="entry name" value="PROTEIN_KINASE_ATP"/>
    <property type="match status" value="1"/>
</dbReference>
<accession>A0AAD8P8A0</accession>
<dbReference type="InterPro" id="IPR032710">
    <property type="entry name" value="NTF2-like_dom_sf"/>
</dbReference>
<keyword evidence="2 11" id="KW-0723">Serine/threonine-protein kinase</keyword>
<keyword evidence="15" id="KW-1185">Reference proteome</keyword>
<organism evidence="14 15">
    <name type="scientific">Tagetes erecta</name>
    <name type="common">African marigold</name>
    <dbReference type="NCBI Taxonomy" id="13708"/>
    <lineage>
        <taxon>Eukaryota</taxon>
        <taxon>Viridiplantae</taxon>
        <taxon>Streptophyta</taxon>
        <taxon>Embryophyta</taxon>
        <taxon>Tracheophyta</taxon>
        <taxon>Spermatophyta</taxon>
        <taxon>Magnoliopsida</taxon>
        <taxon>eudicotyledons</taxon>
        <taxon>Gunneridae</taxon>
        <taxon>Pentapetalae</taxon>
        <taxon>asterids</taxon>
        <taxon>campanulids</taxon>
        <taxon>Asterales</taxon>
        <taxon>Asteraceae</taxon>
        <taxon>Asteroideae</taxon>
        <taxon>Heliantheae alliance</taxon>
        <taxon>Tageteae</taxon>
        <taxon>Tagetes</taxon>
    </lineage>
</organism>
<evidence type="ECO:0000256" key="9">
    <source>
        <dbReference type="ARBA" id="ARBA00048679"/>
    </source>
</evidence>
<dbReference type="GO" id="GO:0005524">
    <property type="term" value="F:ATP binding"/>
    <property type="evidence" value="ECO:0007669"/>
    <property type="project" value="UniProtKB-UniRule"/>
</dbReference>
<evidence type="ECO:0000256" key="4">
    <source>
        <dbReference type="ARBA" id="ARBA00022741"/>
    </source>
</evidence>
<feature type="domain" description="Protein kinase" evidence="12">
    <location>
        <begin position="24"/>
        <end position="297"/>
    </location>
</feature>
<dbReference type="InterPro" id="IPR008271">
    <property type="entry name" value="Ser/Thr_kinase_AS"/>
</dbReference>
<dbReference type="GO" id="GO:0004674">
    <property type="term" value="F:protein serine/threonine kinase activity"/>
    <property type="evidence" value="ECO:0007669"/>
    <property type="project" value="UniProtKB-KW"/>
</dbReference>
<keyword evidence="5" id="KW-0418">Kinase</keyword>
<comment type="similarity">
    <text evidence="11">Belongs to the protein kinase superfamily.</text>
</comment>
<dbReference type="SMART" id="SM00220">
    <property type="entry name" value="S_TKc"/>
    <property type="match status" value="1"/>
</dbReference>
<dbReference type="InterPro" id="IPR002075">
    <property type="entry name" value="NTF2_dom"/>
</dbReference>
<evidence type="ECO:0000259" key="13">
    <source>
        <dbReference type="PROSITE" id="PS50177"/>
    </source>
</evidence>
<name>A0AAD8P8A0_TARER</name>
<dbReference type="GO" id="GO:0004714">
    <property type="term" value="F:transmembrane receptor protein tyrosine kinase activity"/>
    <property type="evidence" value="ECO:0007669"/>
    <property type="project" value="InterPro"/>
</dbReference>
<dbReference type="GO" id="GO:0005737">
    <property type="term" value="C:cytoplasm"/>
    <property type="evidence" value="ECO:0007669"/>
    <property type="project" value="UniProtKB-ARBA"/>
</dbReference>
<evidence type="ECO:0000256" key="5">
    <source>
        <dbReference type="ARBA" id="ARBA00022777"/>
    </source>
</evidence>
<dbReference type="Gene3D" id="3.30.200.20">
    <property type="entry name" value="Phosphorylase Kinase, domain 1"/>
    <property type="match status" value="1"/>
</dbReference>
<gene>
    <name evidence="14" type="ORF">QVD17_01597</name>
</gene>
<dbReference type="InterPro" id="IPR017441">
    <property type="entry name" value="Protein_kinase_ATP_BS"/>
</dbReference>
<dbReference type="Pfam" id="PF02136">
    <property type="entry name" value="NTF2"/>
    <property type="match status" value="1"/>
</dbReference>
<dbReference type="Gene3D" id="3.10.450.50">
    <property type="match status" value="1"/>
</dbReference>
<comment type="catalytic activity">
    <reaction evidence="9">
        <text>L-seryl-[protein] + ATP = O-phospho-L-seryl-[protein] + ADP + H(+)</text>
        <dbReference type="Rhea" id="RHEA:17989"/>
        <dbReference type="Rhea" id="RHEA-COMP:9863"/>
        <dbReference type="Rhea" id="RHEA-COMP:11604"/>
        <dbReference type="ChEBI" id="CHEBI:15378"/>
        <dbReference type="ChEBI" id="CHEBI:29999"/>
        <dbReference type="ChEBI" id="CHEBI:30616"/>
        <dbReference type="ChEBI" id="CHEBI:83421"/>
        <dbReference type="ChEBI" id="CHEBI:456216"/>
        <dbReference type="EC" id="2.7.11.1"/>
    </reaction>
</comment>
<dbReference type="EMBL" id="JAUHHV010000001">
    <property type="protein sequence ID" value="KAK1435827.1"/>
    <property type="molecule type" value="Genomic_DNA"/>
</dbReference>
<evidence type="ECO:0000256" key="11">
    <source>
        <dbReference type="RuleBase" id="RU000304"/>
    </source>
</evidence>
<dbReference type="PROSITE" id="PS00108">
    <property type="entry name" value="PROTEIN_KINASE_ST"/>
    <property type="match status" value="1"/>
</dbReference>
<dbReference type="PANTHER" id="PTHR27003:SF359">
    <property type="entry name" value="SERINE_THREONINE-PROTEIN KINASE UNC-51-RELATED"/>
    <property type="match status" value="1"/>
</dbReference>
<dbReference type="PROSITE" id="PS50177">
    <property type="entry name" value="NTF2_DOMAIN"/>
    <property type="match status" value="1"/>
</dbReference>
<dbReference type="Pfam" id="PF07714">
    <property type="entry name" value="PK_Tyr_Ser-Thr"/>
    <property type="match status" value="1"/>
</dbReference>
<dbReference type="GO" id="GO:0005886">
    <property type="term" value="C:plasma membrane"/>
    <property type="evidence" value="ECO:0007669"/>
    <property type="project" value="TreeGrafter"/>
</dbReference>
<dbReference type="FunFam" id="1.10.510.10:FF:001023">
    <property type="entry name" value="Os07g0541700 protein"/>
    <property type="match status" value="1"/>
</dbReference>
<comment type="caution">
    <text evidence="14">The sequence shown here is derived from an EMBL/GenBank/DDBJ whole genome shotgun (WGS) entry which is preliminary data.</text>
</comment>
<sequence length="463" mass="52495">MASLQQFEHLKIQLKAILVATNNFSDDNCIGRGGFGNVYKGELANSTGKTTVALKRLDRAFGQGDPEFWKEIMMLSFYRHENIVSLLGYCDNHGEKILVYEYASKKSLDSYLASNHLSWVQRLKICVGAARGLAYLHTPAETQLRIVHRDIKSSNILLDDNWNAMISDFGLSKFAPANNLFTFMVSNPVGTPWYIDPLYHETGLLTKESDVYSFGVVLFEVLCGRLCYDISLRPLVGLVREYHEQNKISELVYSNIRDEISKSSLTLFVDIAYQCLNRKREDRPLMKQIVNALERALDIQQCFIQPNHWMTHATVLPSAQVVGNAFVEHYYNMLHESPELVHKYYQDSSILSRPDANGLMSSVTTMTAIDEKIQSLDYQKYKAEIKSVDAQDSHQAGVIVLVTGCLTGKDNVKRKFAQTFFLAPQEKGYFVQNDVFRYVEENEPVEKTSTADDLGVQSSGLQK</sequence>
<proteinExistence type="inferred from homology"/>
<feature type="domain" description="NTF2" evidence="13">
    <location>
        <begin position="322"/>
        <end position="438"/>
    </location>
</feature>